<dbReference type="EMBL" id="JAWMWH010000001">
    <property type="protein sequence ID" value="MEJ6400556.1"/>
    <property type="molecule type" value="Genomic_DNA"/>
</dbReference>
<gene>
    <name evidence="1" type="ORF">R4146_05210</name>
</gene>
<name>A0ABU8SL08_9LACO</name>
<evidence type="ECO:0008006" key="3">
    <source>
        <dbReference type="Google" id="ProtNLM"/>
    </source>
</evidence>
<sequence length="170" mass="20060">MNFQEMLINAVNSYRQYEQKNQLESLPETRFKNAFVELDVALATLADDLGWFVANADRKMVDHEAILRDYVRVIRLFLLVANLRNWNRDVLVDDKQLAKLNVQFGKTDYSKIYLAIKNMIYAAYFKHNQVDFNHAWKLILKLGLADLKLKPDDIKNEFDRQTQLTPIDYD</sequence>
<dbReference type="RefSeq" id="WP_339960365.1">
    <property type="nucleotide sequence ID" value="NZ_JAWMWH010000001.1"/>
</dbReference>
<evidence type="ECO:0000313" key="1">
    <source>
        <dbReference type="EMBL" id="MEJ6400556.1"/>
    </source>
</evidence>
<dbReference type="Proteomes" id="UP001370590">
    <property type="component" value="Unassembled WGS sequence"/>
</dbReference>
<comment type="caution">
    <text evidence="1">The sequence shown here is derived from an EMBL/GenBank/DDBJ whole genome shotgun (WGS) entry which is preliminary data.</text>
</comment>
<evidence type="ECO:0000313" key="2">
    <source>
        <dbReference type="Proteomes" id="UP001370590"/>
    </source>
</evidence>
<protein>
    <recommendedName>
        <fullName evidence="3">dUTPase</fullName>
    </recommendedName>
</protein>
<accession>A0ABU8SL08</accession>
<reference evidence="1 2" key="1">
    <citation type="submission" date="2023-10" db="EMBL/GenBank/DDBJ databases">
        <title>Nicoliella lavandulae sp. nov. isolated from Lavandula angustifolia flowers.</title>
        <authorList>
            <person name="Alcantara C."/>
            <person name="Zuniga M."/>
            <person name="Landete J.M."/>
            <person name="Monedero V."/>
        </authorList>
    </citation>
    <scope>NUCLEOTIDE SEQUENCE [LARGE SCALE GENOMIC DNA]</scope>
    <source>
        <strain evidence="1 2">Es01</strain>
    </source>
</reference>
<proteinExistence type="predicted"/>
<organism evidence="1 2">
    <name type="scientific">Nicoliella lavandulae</name>
    <dbReference type="NCBI Taxonomy" id="3082954"/>
    <lineage>
        <taxon>Bacteria</taxon>
        <taxon>Bacillati</taxon>
        <taxon>Bacillota</taxon>
        <taxon>Bacilli</taxon>
        <taxon>Lactobacillales</taxon>
        <taxon>Lactobacillaceae</taxon>
        <taxon>Nicoliella</taxon>
    </lineage>
</organism>
<keyword evidence="2" id="KW-1185">Reference proteome</keyword>